<dbReference type="EMBL" id="CM023481">
    <property type="protein sequence ID" value="KAH6947702.1"/>
    <property type="molecule type" value="Genomic_DNA"/>
</dbReference>
<organism evidence="1 2">
    <name type="scientific">Hyalomma asiaticum</name>
    <name type="common">Tick</name>
    <dbReference type="NCBI Taxonomy" id="266040"/>
    <lineage>
        <taxon>Eukaryota</taxon>
        <taxon>Metazoa</taxon>
        <taxon>Ecdysozoa</taxon>
        <taxon>Arthropoda</taxon>
        <taxon>Chelicerata</taxon>
        <taxon>Arachnida</taxon>
        <taxon>Acari</taxon>
        <taxon>Parasitiformes</taxon>
        <taxon>Ixodida</taxon>
        <taxon>Ixodoidea</taxon>
        <taxon>Ixodidae</taxon>
        <taxon>Hyalomminae</taxon>
        <taxon>Hyalomma</taxon>
    </lineage>
</organism>
<keyword evidence="2" id="KW-1185">Reference proteome</keyword>
<gene>
    <name evidence="1" type="ORF">HPB50_020782</name>
</gene>
<dbReference type="Proteomes" id="UP000821845">
    <property type="component" value="Chromosome 1"/>
</dbReference>
<evidence type="ECO:0000313" key="1">
    <source>
        <dbReference type="EMBL" id="KAH6947702.1"/>
    </source>
</evidence>
<reference evidence="1" key="1">
    <citation type="submission" date="2020-05" db="EMBL/GenBank/DDBJ databases">
        <title>Large-scale comparative analyses of tick genomes elucidate their genetic diversity and vector capacities.</title>
        <authorList>
            <person name="Jia N."/>
            <person name="Wang J."/>
            <person name="Shi W."/>
            <person name="Du L."/>
            <person name="Sun Y."/>
            <person name="Zhan W."/>
            <person name="Jiang J."/>
            <person name="Wang Q."/>
            <person name="Zhang B."/>
            <person name="Ji P."/>
            <person name="Sakyi L.B."/>
            <person name="Cui X."/>
            <person name="Yuan T."/>
            <person name="Jiang B."/>
            <person name="Yang W."/>
            <person name="Lam T.T.-Y."/>
            <person name="Chang Q."/>
            <person name="Ding S."/>
            <person name="Wang X."/>
            <person name="Zhu J."/>
            <person name="Ruan X."/>
            <person name="Zhao L."/>
            <person name="Wei J."/>
            <person name="Que T."/>
            <person name="Du C."/>
            <person name="Cheng J."/>
            <person name="Dai P."/>
            <person name="Han X."/>
            <person name="Huang E."/>
            <person name="Gao Y."/>
            <person name="Liu J."/>
            <person name="Shao H."/>
            <person name="Ye R."/>
            <person name="Li L."/>
            <person name="Wei W."/>
            <person name="Wang X."/>
            <person name="Wang C."/>
            <person name="Yang T."/>
            <person name="Huo Q."/>
            <person name="Li W."/>
            <person name="Guo W."/>
            <person name="Chen H."/>
            <person name="Zhou L."/>
            <person name="Ni X."/>
            <person name="Tian J."/>
            <person name="Zhou Y."/>
            <person name="Sheng Y."/>
            <person name="Liu T."/>
            <person name="Pan Y."/>
            <person name="Xia L."/>
            <person name="Li J."/>
            <person name="Zhao F."/>
            <person name="Cao W."/>
        </authorList>
    </citation>
    <scope>NUCLEOTIDE SEQUENCE</scope>
    <source>
        <strain evidence="1">Hyas-2018</strain>
    </source>
</reference>
<sequence>MTSEQGKLRVINAGDELGLYQDSDEQNLPDVTFSVGTSSNASRTRESQPLLRRMEPDLGTTAETFPDDPQFANVVREAITAIESGIYPERIYQGSSGSYFVKNSERTKIAVYKPKDEEPYGRLNPKWTKWMHKLCCPCCFGRSCLVPNQGYLSEAGASLVDQKLQLNIVPKTKVVKLVSETFNYSALDRAKARTKKNVTERFPKVGRHFHRIGLPHKVGSFQLYVEGYQDADYWLRKFESEPLPPDLQRIFQFQFERLVVLDYIIRNTDRGNDNWLIKCTRPDKEPQARTLKRRLGRHEQASLTPTHLPAENAATADGSCRHPPQPPKVASRMQAGIDSKAAMATGLNILSGWYCHSESKLSTADPYHWAWLPMAKVPFSAETRDLVLPQLSDMNFVQEMCDELHALFKKDPGFDKNLFEKQMSVMRGQILNLNQALKDGKSPVQLVQMPAVIVERSSRRPGARGRIKSLNDNFIQSFQNKAPFFSWC</sequence>
<comment type="caution">
    <text evidence="1">The sequence shown here is derived from an EMBL/GenBank/DDBJ whole genome shotgun (WGS) entry which is preliminary data.</text>
</comment>
<evidence type="ECO:0000313" key="2">
    <source>
        <dbReference type="Proteomes" id="UP000821845"/>
    </source>
</evidence>
<name>A0ACB7TJG5_HYAAI</name>
<accession>A0ACB7TJG5</accession>
<proteinExistence type="predicted"/>
<protein>
    <submittedName>
        <fullName evidence="1">Uncharacterized protein</fullName>
    </submittedName>
</protein>